<sequence>MMKIGREYIIQGHVQGVGFRFYTYQWMKKRPITGYVWNREDGSVGIKAFAQEHVLAKLDDWLEAGGPIGCKIIFWSATSCDYEEMADFSIRHY</sequence>
<dbReference type="InterPro" id="IPR017968">
    <property type="entry name" value="Acylphosphatase_CS"/>
</dbReference>
<evidence type="ECO:0000256" key="6">
    <source>
        <dbReference type="RuleBase" id="RU004168"/>
    </source>
</evidence>
<proteinExistence type="inferred from homology"/>
<evidence type="ECO:0000256" key="2">
    <source>
        <dbReference type="ARBA" id="ARBA00012150"/>
    </source>
</evidence>
<dbReference type="GO" id="GO:0003998">
    <property type="term" value="F:acylphosphatase activity"/>
    <property type="evidence" value="ECO:0007669"/>
    <property type="project" value="UniProtKB-EC"/>
</dbReference>
<dbReference type="InterPro" id="IPR036046">
    <property type="entry name" value="Acylphosphatase-like_dom_sf"/>
</dbReference>
<gene>
    <name evidence="8" type="ORF">M983_2844</name>
</gene>
<reference evidence="8 9" key="1">
    <citation type="submission" date="2016-04" db="EMBL/GenBank/DDBJ databases">
        <title>ATOL: Assembling a taxonomically balanced genome-scale reconstruction of the evolutionary history of the Enterobacteriaceae.</title>
        <authorList>
            <person name="Plunkett G.III."/>
            <person name="Neeno-Eckwall E.C."/>
            <person name="Glasner J.D."/>
            <person name="Perna N.T."/>
        </authorList>
    </citation>
    <scope>NUCLEOTIDE SEQUENCE [LARGE SCALE GENOMIC DNA]</scope>
    <source>
        <strain evidence="8 9">ATCC 19692</strain>
    </source>
</reference>
<dbReference type="RefSeq" id="WP_425415198.1">
    <property type="nucleotide sequence ID" value="NZ_LXEN01000145.1"/>
</dbReference>
<dbReference type="Gene3D" id="3.30.70.100">
    <property type="match status" value="1"/>
</dbReference>
<comment type="catalytic activity">
    <reaction evidence="4 5">
        <text>an acyl phosphate + H2O = a carboxylate + phosphate + H(+)</text>
        <dbReference type="Rhea" id="RHEA:14965"/>
        <dbReference type="ChEBI" id="CHEBI:15377"/>
        <dbReference type="ChEBI" id="CHEBI:15378"/>
        <dbReference type="ChEBI" id="CHEBI:29067"/>
        <dbReference type="ChEBI" id="CHEBI:43474"/>
        <dbReference type="ChEBI" id="CHEBI:59918"/>
        <dbReference type="EC" id="3.6.1.7"/>
    </reaction>
</comment>
<feature type="active site" evidence="5">
    <location>
        <position position="38"/>
    </location>
</feature>
<keyword evidence="9" id="KW-1185">Reference proteome</keyword>
<evidence type="ECO:0000256" key="1">
    <source>
        <dbReference type="ARBA" id="ARBA00005614"/>
    </source>
</evidence>
<dbReference type="PANTHER" id="PTHR47268:SF4">
    <property type="entry name" value="ACYLPHOSPHATASE"/>
    <property type="match status" value="1"/>
</dbReference>
<comment type="similarity">
    <text evidence="1 6">Belongs to the acylphosphatase family.</text>
</comment>
<evidence type="ECO:0000256" key="3">
    <source>
        <dbReference type="ARBA" id="ARBA00015991"/>
    </source>
</evidence>
<feature type="domain" description="Acylphosphatase-like" evidence="7">
    <location>
        <begin position="5"/>
        <end position="92"/>
    </location>
</feature>
<dbReference type="PANTHER" id="PTHR47268">
    <property type="entry name" value="ACYLPHOSPHATASE"/>
    <property type="match status" value="1"/>
</dbReference>
<dbReference type="STRING" id="1354337.M983_2844"/>
<organism evidence="8 9">
    <name type="scientific">Proteus myxofaciens ATCC 19692</name>
    <dbReference type="NCBI Taxonomy" id="1354337"/>
    <lineage>
        <taxon>Bacteria</taxon>
        <taxon>Pseudomonadati</taxon>
        <taxon>Pseudomonadota</taxon>
        <taxon>Gammaproteobacteria</taxon>
        <taxon>Enterobacterales</taxon>
        <taxon>Morganellaceae</taxon>
        <taxon>Proteus</taxon>
    </lineage>
</organism>
<dbReference type="AlphaFoldDB" id="A0A198FD85"/>
<feature type="active site" evidence="5">
    <location>
        <position position="20"/>
    </location>
</feature>
<dbReference type="Pfam" id="PF00708">
    <property type="entry name" value="Acylphosphatase"/>
    <property type="match status" value="1"/>
</dbReference>
<comment type="caution">
    <text evidence="8">The sequence shown here is derived from an EMBL/GenBank/DDBJ whole genome shotgun (WGS) entry which is preliminary data.</text>
</comment>
<dbReference type="SUPFAM" id="SSF54975">
    <property type="entry name" value="Acylphosphatase/BLUF domain-like"/>
    <property type="match status" value="1"/>
</dbReference>
<dbReference type="InterPro" id="IPR001792">
    <property type="entry name" value="Acylphosphatase-like_dom"/>
</dbReference>
<dbReference type="EC" id="3.6.1.7" evidence="2 5"/>
<evidence type="ECO:0000256" key="5">
    <source>
        <dbReference type="PROSITE-ProRule" id="PRU00520"/>
    </source>
</evidence>
<evidence type="ECO:0000313" key="9">
    <source>
        <dbReference type="Proteomes" id="UP000094023"/>
    </source>
</evidence>
<dbReference type="PROSITE" id="PS51160">
    <property type="entry name" value="ACYLPHOSPHATASE_3"/>
    <property type="match status" value="1"/>
</dbReference>
<evidence type="ECO:0000256" key="4">
    <source>
        <dbReference type="ARBA" id="ARBA00047645"/>
    </source>
</evidence>
<protein>
    <recommendedName>
        <fullName evidence="3 5">acylphosphatase</fullName>
        <ecNumber evidence="2 5">3.6.1.7</ecNumber>
    </recommendedName>
</protein>
<accession>A0A198FD85</accession>
<evidence type="ECO:0000259" key="7">
    <source>
        <dbReference type="PROSITE" id="PS51160"/>
    </source>
</evidence>
<dbReference type="EMBL" id="LXEN01000145">
    <property type="protein sequence ID" value="OAT22832.1"/>
    <property type="molecule type" value="Genomic_DNA"/>
</dbReference>
<dbReference type="InterPro" id="IPR020456">
    <property type="entry name" value="Acylphosphatase"/>
</dbReference>
<evidence type="ECO:0000313" key="8">
    <source>
        <dbReference type="EMBL" id="OAT22832.1"/>
    </source>
</evidence>
<dbReference type="Proteomes" id="UP000094023">
    <property type="component" value="Unassembled WGS sequence"/>
</dbReference>
<dbReference type="PROSITE" id="PS00150">
    <property type="entry name" value="ACYLPHOSPHATASE_1"/>
    <property type="match status" value="1"/>
</dbReference>
<name>A0A198FD85_9GAMM</name>
<keyword evidence="5 8" id="KW-0378">Hydrolase</keyword>